<evidence type="ECO:0000256" key="1">
    <source>
        <dbReference type="SAM" id="MobiDB-lite"/>
    </source>
</evidence>
<dbReference type="RefSeq" id="WP_171189667.1">
    <property type="nucleotide sequence ID" value="NZ_WTPX01000199.1"/>
</dbReference>
<keyword evidence="2" id="KW-0472">Membrane</keyword>
<dbReference type="InterPro" id="IPR013783">
    <property type="entry name" value="Ig-like_fold"/>
</dbReference>
<feature type="compositionally biased region" description="Basic and acidic residues" evidence="1">
    <location>
        <begin position="72"/>
        <end position="112"/>
    </location>
</feature>
<accession>A0ABX1VI57</accession>
<dbReference type="Proteomes" id="UP000609651">
    <property type="component" value="Unassembled WGS sequence"/>
</dbReference>
<protein>
    <recommendedName>
        <fullName evidence="5">DUF11 domain-containing protein</fullName>
    </recommendedName>
</protein>
<feature type="compositionally biased region" description="Basic and acidic residues" evidence="1">
    <location>
        <begin position="12"/>
        <end position="49"/>
    </location>
</feature>
<feature type="region of interest" description="Disordered" evidence="1">
    <location>
        <begin position="457"/>
        <end position="496"/>
    </location>
</feature>
<evidence type="ECO:0000313" key="4">
    <source>
        <dbReference type="Proteomes" id="UP000609651"/>
    </source>
</evidence>
<feature type="compositionally biased region" description="Gly residues" evidence="1">
    <location>
        <begin position="173"/>
        <end position="191"/>
    </location>
</feature>
<reference evidence="3 4" key="1">
    <citation type="journal article" date="2020" name="Syst. Appl. Microbiol.">
        <title>Alienimonas chondri sp. nov., a novel planctomycete isolated from the biofilm of the red alga Chondrus crispus.</title>
        <authorList>
            <person name="Vitorino I."/>
            <person name="Albuquerque L."/>
            <person name="Wiegand S."/>
            <person name="Kallscheuer N."/>
            <person name="da Costa M.S."/>
            <person name="Lobo-da-Cunha A."/>
            <person name="Jogler C."/>
            <person name="Lage O.M."/>
        </authorList>
    </citation>
    <scope>NUCLEOTIDE SEQUENCE [LARGE SCALE GENOMIC DNA]</scope>
    <source>
        <strain evidence="3 4">LzC2</strain>
    </source>
</reference>
<comment type="caution">
    <text evidence="3">The sequence shown here is derived from an EMBL/GenBank/DDBJ whole genome shotgun (WGS) entry which is preliminary data.</text>
</comment>
<feature type="compositionally biased region" description="Acidic residues" evidence="1">
    <location>
        <begin position="50"/>
        <end position="71"/>
    </location>
</feature>
<feature type="compositionally biased region" description="Low complexity" evidence="1">
    <location>
        <begin position="132"/>
        <end position="153"/>
    </location>
</feature>
<keyword evidence="2" id="KW-0812">Transmembrane</keyword>
<feature type="region of interest" description="Disordered" evidence="1">
    <location>
        <begin position="743"/>
        <end position="763"/>
    </location>
</feature>
<gene>
    <name evidence="3" type="ORF">LzC2_38680</name>
</gene>
<evidence type="ECO:0000313" key="3">
    <source>
        <dbReference type="EMBL" id="NNJ27760.1"/>
    </source>
</evidence>
<feature type="compositionally biased region" description="Acidic residues" evidence="1">
    <location>
        <begin position="479"/>
        <end position="491"/>
    </location>
</feature>
<feature type="region of interest" description="Disordered" evidence="1">
    <location>
        <begin position="821"/>
        <end position="850"/>
    </location>
</feature>
<evidence type="ECO:0008006" key="5">
    <source>
        <dbReference type="Google" id="ProtNLM"/>
    </source>
</evidence>
<sequence length="1051" mass="113076">MSDRRRRRRRSDRTDRPEYEPRPDREPWAEREPRADREPSSEREPRADREDEYASESEEPAGDEDVADALEEYERRRNELFQARRRDRADRSERADDRSDRDRFDGDERLHEDDDDSSGNDVGAWGDRESSSRNSSRRGGTPRPNPRPGVGTPRPSPMPNPNPMPNPQPRSGSGEGVGTGSGSGWGSGRGAADGAAVGASVQLAGTSRGGRAGRAYSLDTPREVRRDGLFAWVTRGYRRFRRNLRQNLTAYGHRYNSVGPNAATDSKPLLLWLVDLPRLICMWIGHVDYRTTRAATLAIRDFRSRGPRIPFRAAEVYSPLVASRRPTSADLYPFWRWPGVRDWTREFRSDWRNALSLVAAGAGAAVAGAKEELNAELSAVGDRAGRSLAWTQAQATRFDRLFRPTGRHDDRAWWFACGTGLCGLALTSLLFLQGEPALAEANRAAAAAPNKSIAGLVPDAGLEPDDPDFHAAPDQLFGGEDDPLQDEDEPFGGEPDPNLIARADSEPGLESDEAIFGGHENPFSDMGDFAVEPTPDAYVRPLPALTIEMRRAEPDLPDDFPSYEPPDDETIVERSAAPVRTPLPSDPGGWDQERRRTAPAAAVLPAEYIGVPRNESIEPAPFEPAPFGGEGLNDASFGGGEFIDDGFGENLDGDFGAAVGPVGGPPSGATATASDVPADGVPAAAGAGLTVTRSAMDSAALGTAYTYDLWVKNDGDAPASAVLEEVVGPGVRVTNAVPPAEFQSAGGAADQTGPGRPGGGTLTWDLPVLPPGAVRQLSVTVHPLPPAADAEAGGEIAFTTDARVTGRWAVAGVTLVAAAAPAEPEPLPEPERDFPAAPDETWDRDWPSDPPPVNDFDFPDEPSLIDEPEPAWDPEIDWEPRPLPDPEVMPTQMIAPEQIEPELDPDPVFETDPVMEPELDFDSEPIMDPEPLDEEPTAAPRLRITLAGPRGVRAGDDVRFVVTVSNEGSGAAEAVTIACPVPERLRHPGGKRVRCLLGELSPGEVRTASFIARAVAPGSARPELTVTARGGLIAAVTSPLTVRPKSRVVCP</sequence>
<keyword evidence="2" id="KW-1133">Transmembrane helix</keyword>
<proteinExistence type="predicted"/>
<feature type="transmembrane region" description="Helical" evidence="2">
    <location>
        <begin position="412"/>
        <end position="432"/>
    </location>
</feature>
<feature type="compositionally biased region" description="Basic residues" evidence="1">
    <location>
        <begin position="1"/>
        <end position="11"/>
    </location>
</feature>
<dbReference type="Gene3D" id="2.60.40.10">
    <property type="entry name" value="Immunoglobulins"/>
    <property type="match status" value="1"/>
</dbReference>
<name>A0ABX1VI57_9PLAN</name>
<dbReference type="EMBL" id="WTPX01000199">
    <property type="protein sequence ID" value="NNJ27760.1"/>
    <property type="molecule type" value="Genomic_DNA"/>
</dbReference>
<evidence type="ECO:0000256" key="2">
    <source>
        <dbReference type="SAM" id="Phobius"/>
    </source>
</evidence>
<organism evidence="3 4">
    <name type="scientific">Alienimonas chondri</name>
    <dbReference type="NCBI Taxonomy" id="2681879"/>
    <lineage>
        <taxon>Bacteria</taxon>
        <taxon>Pseudomonadati</taxon>
        <taxon>Planctomycetota</taxon>
        <taxon>Planctomycetia</taxon>
        <taxon>Planctomycetales</taxon>
        <taxon>Planctomycetaceae</taxon>
        <taxon>Alienimonas</taxon>
    </lineage>
</organism>
<feature type="compositionally biased region" description="Pro residues" evidence="1">
    <location>
        <begin position="154"/>
        <end position="168"/>
    </location>
</feature>
<keyword evidence="4" id="KW-1185">Reference proteome</keyword>
<feature type="region of interest" description="Disordered" evidence="1">
    <location>
        <begin position="1"/>
        <end position="193"/>
    </location>
</feature>